<accession>A0A9P4V1N7</accession>
<evidence type="ECO:0000256" key="5">
    <source>
        <dbReference type="SAM" id="SignalP"/>
    </source>
</evidence>
<gene>
    <name evidence="7" type="ORF">EJ04DRAFT_554014</name>
</gene>
<organism evidence="7 8">
    <name type="scientific">Polyplosphaeria fusca</name>
    <dbReference type="NCBI Taxonomy" id="682080"/>
    <lineage>
        <taxon>Eukaryota</taxon>
        <taxon>Fungi</taxon>
        <taxon>Dikarya</taxon>
        <taxon>Ascomycota</taxon>
        <taxon>Pezizomycotina</taxon>
        <taxon>Dothideomycetes</taxon>
        <taxon>Pleosporomycetidae</taxon>
        <taxon>Pleosporales</taxon>
        <taxon>Tetraplosphaeriaceae</taxon>
        <taxon>Polyplosphaeria</taxon>
    </lineage>
</organism>
<keyword evidence="2" id="KW-0285">Flavoprotein</keyword>
<dbReference type="GO" id="GO:0016491">
    <property type="term" value="F:oxidoreductase activity"/>
    <property type="evidence" value="ECO:0007669"/>
    <property type="project" value="UniProtKB-KW"/>
</dbReference>
<keyword evidence="4" id="KW-0560">Oxidoreductase</keyword>
<dbReference type="InterPro" id="IPR016169">
    <property type="entry name" value="FAD-bd_PCMH_sub2"/>
</dbReference>
<dbReference type="SUPFAM" id="SSF56176">
    <property type="entry name" value="FAD-binding/transporter-associated domain-like"/>
    <property type="match status" value="1"/>
</dbReference>
<dbReference type="OrthoDB" id="2151789at2759"/>
<dbReference type="InterPro" id="IPR006094">
    <property type="entry name" value="Oxid_FAD_bind_N"/>
</dbReference>
<evidence type="ECO:0000259" key="6">
    <source>
        <dbReference type="PROSITE" id="PS51387"/>
    </source>
</evidence>
<keyword evidence="3" id="KW-0274">FAD</keyword>
<dbReference type="PANTHER" id="PTHR42973">
    <property type="entry name" value="BINDING OXIDOREDUCTASE, PUTATIVE (AFU_ORTHOLOGUE AFUA_1G17690)-RELATED"/>
    <property type="match status" value="1"/>
</dbReference>
<dbReference type="InterPro" id="IPR016166">
    <property type="entry name" value="FAD-bd_PCMH"/>
</dbReference>
<dbReference type="Proteomes" id="UP000799444">
    <property type="component" value="Unassembled WGS sequence"/>
</dbReference>
<dbReference type="AlphaFoldDB" id="A0A9P4V1N7"/>
<proteinExistence type="inferred from homology"/>
<evidence type="ECO:0000313" key="8">
    <source>
        <dbReference type="Proteomes" id="UP000799444"/>
    </source>
</evidence>
<evidence type="ECO:0000313" key="7">
    <source>
        <dbReference type="EMBL" id="KAF2732480.1"/>
    </source>
</evidence>
<dbReference type="InterPro" id="IPR050416">
    <property type="entry name" value="FAD-linked_Oxidoreductase"/>
</dbReference>
<evidence type="ECO:0000256" key="2">
    <source>
        <dbReference type="ARBA" id="ARBA00022630"/>
    </source>
</evidence>
<evidence type="ECO:0000256" key="3">
    <source>
        <dbReference type="ARBA" id="ARBA00022827"/>
    </source>
</evidence>
<feature type="domain" description="FAD-binding PCMH-type" evidence="6">
    <location>
        <begin position="59"/>
        <end position="229"/>
    </location>
</feature>
<keyword evidence="5" id="KW-0732">Signal</keyword>
<comment type="similarity">
    <text evidence="1">Belongs to the oxygen-dependent FAD-linked oxidoreductase family.</text>
</comment>
<feature type="signal peptide" evidence="5">
    <location>
        <begin position="1"/>
        <end position="19"/>
    </location>
</feature>
<feature type="chain" id="PRO_5040423154" evidence="5">
    <location>
        <begin position="20"/>
        <end position="503"/>
    </location>
</feature>
<dbReference type="EMBL" id="ML996176">
    <property type="protein sequence ID" value="KAF2732480.1"/>
    <property type="molecule type" value="Genomic_DNA"/>
</dbReference>
<keyword evidence="8" id="KW-1185">Reference proteome</keyword>
<evidence type="ECO:0000256" key="1">
    <source>
        <dbReference type="ARBA" id="ARBA00005466"/>
    </source>
</evidence>
<dbReference type="PROSITE" id="PS51387">
    <property type="entry name" value="FAD_PCMH"/>
    <property type="match status" value="1"/>
</dbReference>
<dbReference type="PANTHER" id="PTHR42973:SF28">
    <property type="entry name" value="FAD-BINDING PCMH-TYPE DOMAIN-CONTAINING PROTEIN"/>
    <property type="match status" value="1"/>
</dbReference>
<evidence type="ECO:0000256" key="4">
    <source>
        <dbReference type="ARBA" id="ARBA00023002"/>
    </source>
</evidence>
<comment type="caution">
    <text evidence="7">The sequence shown here is derived from an EMBL/GenBank/DDBJ whole genome shotgun (WGS) entry which is preliminary data.</text>
</comment>
<dbReference type="GO" id="GO:0071949">
    <property type="term" value="F:FAD binding"/>
    <property type="evidence" value="ECO:0007669"/>
    <property type="project" value="InterPro"/>
</dbReference>
<dbReference type="Pfam" id="PF01565">
    <property type="entry name" value="FAD_binding_4"/>
    <property type="match status" value="1"/>
</dbReference>
<dbReference type="InterPro" id="IPR036318">
    <property type="entry name" value="FAD-bd_PCMH-like_sf"/>
</dbReference>
<sequence>MHLSTRSLLTSLFLGVAVAYSNVSESTCEHLSKALGDEVFYPESPAYNASITSYPFIQLRLEPACVLKPESAEDVSKAVKVLRKSRKSKFAVRGGGHNANVGYNNIIDGATIDMRNVSKVEIVGDVVQVGAGAIWQQVYDEISPHNISVMGGRIGVVGVGGFLTGGGISFFSPELGWSCDYVQNFQIVLATGEIVNANATSKPELFAALKGGQSNFGIVTRFDLKHFPVGNLWGGRVAFAPTADNDLIEAFTNLKNPDNFDPYAAGWVTNRYNGTAKTFTPTAIIWYTKAESAPGAWKNVSDIEPKVMNGLTTAPLVDFARNASMVVKTQQTNTIWATTTFRMTPTLAHSIHKKWKALIPKVAETYPGIVSELTFQSLAKVPDAATPNSFGFSADSHPEKDGVFLQIIFYFMDASYLPGLESALADFINIFDNLSEAEGAKSKFVYLNFAAAFQEPLKSYGESELWKLRRTSKKYDPEGFFQRQLPGGFKLFNETDEHYHHWW</sequence>
<dbReference type="Gene3D" id="3.30.465.10">
    <property type="match status" value="1"/>
</dbReference>
<name>A0A9P4V1N7_9PLEO</name>
<reference evidence="7" key="1">
    <citation type="journal article" date="2020" name="Stud. Mycol.">
        <title>101 Dothideomycetes genomes: a test case for predicting lifestyles and emergence of pathogens.</title>
        <authorList>
            <person name="Haridas S."/>
            <person name="Albert R."/>
            <person name="Binder M."/>
            <person name="Bloem J."/>
            <person name="Labutti K."/>
            <person name="Salamov A."/>
            <person name="Andreopoulos B."/>
            <person name="Baker S."/>
            <person name="Barry K."/>
            <person name="Bills G."/>
            <person name="Bluhm B."/>
            <person name="Cannon C."/>
            <person name="Castanera R."/>
            <person name="Culley D."/>
            <person name="Daum C."/>
            <person name="Ezra D."/>
            <person name="Gonzalez J."/>
            <person name="Henrissat B."/>
            <person name="Kuo A."/>
            <person name="Liang C."/>
            <person name="Lipzen A."/>
            <person name="Lutzoni F."/>
            <person name="Magnuson J."/>
            <person name="Mondo S."/>
            <person name="Nolan M."/>
            <person name="Ohm R."/>
            <person name="Pangilinan J."/>
            <person name="Park H.-J."/>
            <person name="Ramirez L."/>
            <person name="Alfaro M."/>
            <person name="Sun H."/>
            <person name="Tritt A."/>
            <person name="Yoshinaga Y."/>
            <person name="Zwiers L.-H."/>
            <person name="Turgeon B."/>
            <person name="Goodwin S."/>
            <person name="Spatafora J."/>
            <person name="Crous P."/>
            <person name="Grigoriev I."/>
        </authorList>
    </citation>
    <scope>NUCLEOTIDE SEQUENCE</scope>
    <source>
        <strain evidence="7">CBS 125425</strain>
    </source>
</reference>
<protein>
    <submittedName>
        <fullName evidence="7">FAD-binding domain-containing protein</fullName>
    </submittedName>
</protein>